<evidence type="ECO:0000313" key="2">
    <source>
        <dbReference type="Proteomes" id="UP001056120"/>
    </source>
</evidence>
<sequence>MEDNNIDISVDLEADDNIDVNQVFHNEATEIDQEAREKDEGKEMQCNDEQNKNMIVELGKAQKVIVDVEQPKKGTKKMDEKSKECKHIEDAPSYSLGLTQDGLILTGEEQQNTGQNVEAGNIDFDKVPEVPKTLYIQKEVEDINQQTDKGTRERDVDVVESRNTTVDANNEATNEEAENVDVDMNQQMHENEKQENEATSKLNEEGVKNIDDNDDPNYSLGLTQDGLILTKDSQINKDKEGDDEVQKENEIIVGEEDIETDIPLDMEPISQYFCSKVSGMLNKTDSSMDECYAKFRRNMYGGISRKKIMKMKQVDIILFPILEHGHYYLVNFELKIGAITVIDNFHESIALVGLKDSEDYLLKDSTYKIKALFVEYLERHCYPKAYEIKKMQKIKKINIPWATKQNEFECGDFVMRHMEKYMGIKEPFICGLNSNEMKKKRQLNALRKKYAAHILQSSANLLKEKF</sequence>
<proteinExistence type="predicted"/>
<dbReference type="EMBL" id="CM042023">
    <property type="protein sequence ID" value="KAI3813617.1"/>
    <property type="molecule type" value="Genomic_DNA"/>
</dbReference>
<organism evidence="1 2">
    <name type="scientific">Smallanthus sonchifolius</name>
    <dbReference type="NCBI Taxonomy" id="185202"/>
    <lineage>
        <taxon>Eukaryota</taxon>
        <taxon>Viridiplantae</taxon>
        <taxon>Streptophyta</taxon>
        <taxon>Embryophyta</taxon>
        <taxon>Tracheophyta</taxon>
        <taxon>Spermatophyta</taxon>
        <taxon>Magnoliopsida</taxon>
        <taxon>eudicotyledons</taxon>
        <taxon>Gunneridae</taxon>
        <taxon>Pentapetalae</taxon>
        <taxon>asterids</taxon>
        <taxon>campanulids</taxon>
        <taxon>Asterales</taxon>
        <taxon>Asteraceae</taxon>
        <taxon>Asteroideae</taxon>
        <taxon>Heliantheae alliance</taxon>
        <taxon>Millerieae</taxon>
        <taxon>Smallanthus</taxon>
    </lineage>
</organism>
<evidence type="ECO:0000313" key="1">
    <source>
        <dbReference type="EMBL" id="KAI3813617.1"/>
    </source>
</evidence>
<comment type="caution">
    <text evidence="1">The sequence shown here is derived from an EMBL/GenBank/DDBJ whole genome shotgun (WGS) entry which is preliminary data.</text>
</comment>
<dbReference type="Proteomes" id="UP001056120">
    <property type="component" value="Linkage Group LG06"/>
</dbReference>
<protein>
    <submittedName>
        <fullName evidence="1">Uncharacterized protein</fullName>
    </submittedName>
</protein>
<accession>A0ACB9J0J2</accession>
<reference evidence="2" key="1">
    <citation type="journal article" date="2022" name="Mol. Ecol. Resour.">
        <title>The genomes of chicory, endive, great burdock and yacon provide insights into Asteraceae palaeo-polyploidization history and plant inulin production.</title>
        <authorList>
            <person name="Fan W."/>
            <person name="Wang S."/>
            <person name="Wang H."/>
            <person name="Wang A."/>
            <person name="Jiang F."/>
            <person name="Liu H."/>
            <person name="Zhao H."/>
            <person name="Xu D."/>
            <person name="Zhang Y."/>
        </authorList>
    </citation>
    <scope>NUCLEOTIDE SEQUENCE [LARGE SCALE GENOMIC DNA]</scope>
    <source>
        <strain evidence="2">cv. Yunnan</strain>
    </source>
</reference>
<reference evidence="1 2" key="2">
    <citation type="journal article" date="2022" name="Mol. Ecol. Resour.">
        <title>The genomes of chicory, endive, great burdock and yacon provide insights into Asteraceae paleo-polyploidization history and plant inulin production.</title>
        <authorList>
            <person name="Fan W."/>
            <person name="Wang S."/>
            <person name="Wang H."/>
            <person name="Wang A."/>
            <person name="Jiang F."/>
            <person name="Liu H."/>
            <person name="Zhao H."/>
            <person name="Xu D."/>
            <person name="Zhang Y."/>
        </authorList>
    </citation>
    <scope>NUCLEOTIDE SEQUENCE [LARGE SCALE GENOMIC DNA]</scope>
    <source>
        <strain evidence="2">cv. Yunnan</strain>
        <tissue evidence="1">Leaves</tissue>
    </source>
</reference>
<keyword evidence="2" id="KW-1185">Reference proteome</keyword>
<name>A0ACB9J0J2_9ASTR</name>
<gene>
    <name evidence="1" type="ORF">L1987_18345</name>
</gene>